<evidence type="ECO:0000313" key="2">
    <source>
        <dbReference type="EMBL" id="WCE45377.1"/>
    </source>
</evidence>
<gene>
    <name evidence="2" type="ORF">PIG85_06830</name>
</gene>
<evidence type="ECO:0000256" key="1">
    <source>
        <dbReference type="ARBA" id="ARBA00022801"/>
    </source>
</evidence>
<dbReference type="EMBL" id="CP116394">
    <property type="protein sequence ID" value="WCE45377.1"/>
    <property type="molecule type" value="Genomic_DNA"/>
</dbReference>
<organism evidence="2 3">
    <name type="scientific">Winkia neuii subsp. anitrata</name>
    <dbReference type="NCBI Taxonomy" id="29318"/>
    <lineage>
        <taxon>Bacteria</taxon>
        <taxon>Bacillati</taxon>
        <taxon>Actinomycetota</taxon>
        <taxon>Actinomycetes</taxon>
        <taxon>Actinomycetales</taxon>
        <taxon>Actinomycetaceae</taxon>
        <taxon>Winkia</taxon>
    </lineage>
</organism>
<dbReference type="PANTHER" id="PTHR47320:SF1">
    <property type="entry name" value="BIFUNCTIONAL URIDYLYLTRANSFERASE_URIDYLYL-REMOVING ENZYME"/>
    <property type="match status" value="1"/>
</dbReference>
<protein>
    <submittedName>
        <fullName evidence="2">Uncharacterized protein</fullName>
    </submittedName>
</protein>
<dbReference type="GO" id="GO:0008773">
    <property type="term" value="F:[protein-PII] uridylyltransferase activity"/>
    <property type="evidence" value="ECO:0007669"/>
    <property type="project" value="InterPro"/>
</dbReference>
<proteinExistence type="predicted"/>
<accession>A0AB38XLY6</accession>
<dbReference type="AlphaFoldDB" id="A0AB38XLY6"/>
<dbReference type="InterPro" id="IPR010043">
    <property type="entry name" value="UTase/UR"/>
</dbReference>
<reference evidence="2" key="1">
    <citation type="submission" date="2023-01" db="EMBL/GenBank/DDBJ databases">
        <title>Comparative Genomic Analysis of the Clinically-Derived Winkia Strain NY0527 Provides Evidence into the Taxonomic Reassignment of Winkia neuii and Characterizes Their Virulence Traits.</title>
        <authorList>
            <person name="Cai X."/>
            <person name="Peng Y."/>
            <person name="Li M."/>
            <person name="Qiu Y."/>
            <person name="Wang Y."/>
            <person name="Xu L."/>
            <person name="Hou Q."/>
        </authorList>
    </citation>
    <scope>NUCLEOTIDE SEQUENCE</scope>
    <source>
        <strain evidence="2">NY0527</strain>
    </source>
</reference>
<sequence>MSTLEPPRGLLADSYSPTFGIAYRGQLFAQRKEQVEKYVPDDADYAVGFAGAMGKATAGPACPMELVISGPGASEGAALLGEALGARVHLARPQLLEGDNLWNVLSLLDLKYIAGKSGILEILKREYLSQWRLRANQVIPKLIDEAMERWDKLGQLAHLSEPDILRARGGLADLRLLDCVESSWLAAANRAGLDRAGSLLRDVRDCVEHFSSTQVLRIEQQDLVADYMGTTARQLRATIAQASIEIENATARLLDRAEAVARGPKKTLPRVVRGIRKAPALQIIDKSVALHSGQVVLSSKRDLADPHLVLRLARAAGRRQTYLGAWTVSALRGAKMPSEWDDTARQLLIDFLVSAGFRQIFGQLDRVGIPSRIFPLWEQVRSKPVKGQRLTKDYFLVELTYFACGLASRRITSVVPARPMAPHPAPGVVALAAILSGFSKSQASEVLMKLGVDSEWRSDILKSIELGEVLLQAVSSDASMRAVDEVNEAIGGSKHLLSLLAVLAEAYLLAVGAPRGQLSALADLVYMVDETQVLADPPDFTR</sequence>
<keyword evidence="1" id="KW-0378">Hydrolase</keyword>
<evidence type="ECO:0000313" key="3">
    <source>
        <dbReference type="Proteomes" id="UP001211044"/>
    </source>
</evidence>
<dbReference type="Proteomes" id="UP001211044">
    <property type="component" value="Chromosome"/>
</dbReference>
<dbReference type="GO" id="GO:0016787">
    <property type="term" value="F:hydrolase activity"/>
    <property type="evidence" value="ECO:0007669"/>
    <property type="project" value="UniProtKB-KW"/>
</dbReference>
<dbReference type="PANTHER" id="PTHR47320">
    <property type="entry name" value="BIFUNCTIONAL URIDYLYLTRANSFERASE/URIDYLYL-REMOVING ENZYME"/>
    <property type="match status" value="1"/>
</dbReference>
<name>A0AB38XLY6_9ACTO</name>
<dbReference type="RefSeq" id="WP_004804678.1">
    <property type="nucleotide sequence ID" value="NZ_CP116394.1"/>
</dbReference>
<dbReference type="KEGG" id="wne:PIG85_06830"/>